<evidence type="ECO:0000313" key="3">
    <source>
        <dbReference type="Proteomes" id="UP000001640"/>
    </source>
</evidence>
<dbReference type="HOGENOM" id="CLU_1777962_0_0_1"/>
<dbReference type="OMA" id="KRDAIMI"/>
<dbReference type="AlphaFoldDB" id="G0VBG9"/>
<organism evidence="2 3">
    <name type="scientific">Naumovozyma castellii</name>
    <name type="common">Yeast</name>
    <name type="synonym">Saccharomyces castellii</name>
    <dbReference type="NCBI Taxonomy" id="27288"/>
    <lineage>
        <taxon>Eukaryota</taxon>
        <taxon>Fungi</taxon>
        <taxon>Dikarya</taxon>
        <taxon>Ascomycota</taxon>
        <taxon>Saccharomycotina</taxon>
        <taxon>Saccharomycetes</taxon>
        <taxon>Saccharomycetales</taxon>
        <taxon>Saccharomycetaceae</taxon>
        <taxon>Naumovozyma</taxon>
    </lineage>
</organism>
<keyword evidence="3" id="KW-1185">Reference proteome</keyword>
<dbReference type="GeneID" id="96901855"/>
<protein>
    <submittedName>
        <fullName evidence="2">Uncharacterized protein</fullName>
    </submittedName>
</protein>
<feature type="region of interest" description="Disordered" evidence="1">
    <location>
        <begin position="21"/>
        <end position="55"/>
    </location>
</feature>
<accession>G0VBG9</accession>
<evidence type="ECO:0000313" key="2">
    <source>
        <dbReference type="EMBL" id="CCC68295.1"/>
    </source>
</evidence>
<proteinExistence type="predicted"/>
<name>G0VBG9_NAUCA</name>
<dbReference type="Pfam" id="PF08315">
    <property type="entry name" value="cwf18"/>
    <property type="match status" value="1"/>
</dbReference>
<dbReference type="FunCoup" id="G0VBG9">
    <property type="interactions" value="159"/>
</dbReference>
<dbReference type="RefSeq" id="XP_003674669.1">
    <property type="nucleotide sequence ID" value="XM_003674621.1"/>
</dbReference>
<gene>
    <name evidence="2" type="primary">NCAS0B02110</name>
    <name evidence="2" type="ordered locus">NCAS_0B02110</name>
</gene>
<feature type="compositionally biased region" description="Polar residues" evidence="1">
    <location>
        <begin position="43"/>
        <end position="53"/>
    </location>
</feature>
<reference evidence="2 3" key="1">
    <citation type="journal article" date="2011" name="Proc. Natl. Acad. Sci. U.S.A.">
        <title>Evolutionary erosion of yeast sex chromosomes by mating-type switching accidents.</title>
        <authorList>
            <person name="Gordon J.L."/>
            <person name="Armisen D."/>
            <person name="Proux-Wera E."/>
            <person name="Oheigeartaigh S.S."/>
            <person name="Byrne K.P."/>
            <person name="Wolfe K.H."/>
        </authorList>
    </citation>
    <scope>NUCLEOTIDE SEQUENCE [LARGE SCALE GENOMIC DNA]</scope>
    <source>
        <strain evidence="3">ATCC 76901 / BCRC 22586 / CBS 4309 / NBRC 1992 / NRRL Y-12630</strain>
    </source>
</reference>
<dbReference type="KEGG" id="ncs:NCAS_0B02110"/>
<feature type="compositionally biased region" description="Basic and acidic residues" evidence="1">
    <location>
        <begin position="33"/>
        <end position="42"/>
    </location>
</feature>
<evidence type="ECO:0000256" key="1">
    <source>
        <dbReference type="SAM" id="MobiDB-lite"/>
    </source>
</evidence>
<dbReference type="InterPro" id="IPR013169">
    <property type="entry name" value="mRNA_splic_Cwf18-like"/>
</dbReference>
<dbReference type="Proteomes" id="UP000001640">
    <property type="component" value="Chromosome 2"/>
</dbReference>
<reference key="2">
    <citation type="submission" date="2011-08" db="EMBL/GenBank/DDBJ databases">
        <title>Genome sequence of Naumovozyma castellii.</title>
        <authorList>
            <person name="Gordon J.L."/>
            <person name="Armisen D."/>
            <person name="Proux-Wera E."/>
            <person name="OhEigeartaigh S.S."/>
            <person name="Byrne K.P."/>
            <person name="Wolfe K.H."/>
        </authorList>
    </citation>
    <scope>NUCLEOTIDE SEQUENCE</scope>
    <source>
        <strain>Type strain:CBS 4309</strain>
    </source>
</reference>
<dbReference type="OrthoDB" id="10601670at2759"/>
<dbReference type="InParanoid" id="G0VBG9"/>
<dbReference type="EMBL" id="HE576753">
    <property type="protein sequence ID" value="CCC68295.1"/>
    <property type="molecule type" value="Genomic_DNA"/>
</dbReference>
<sequence>MSYIQKQTLLRKRRLAELQERIRNAGDHSSLSESKRPEKLRNNDQQLSNNKIYNSFGEDEGTTVEILARNIEKESLSVSGQIADAMGMELRSGEEKEGENVNQKASVTKDLKLRMRSSLEQLDKQTEKALKRILRERLIKESANET</sequence>